<dbReference type="InterPro" id="IPR036052">
    <property type="entry name" value="TrpB-like_PALP_sf"/>
</dbReference>
<evidence type="ECO:0000256" key="6">
    <source>
        <dbReference type="ARBA" id="ARBA00022605"/>
    </source>
</evidence>
<dbReference type="GO" id="GO:0005737">
    <property type="term" value="C:cytoplasm"/>
    <property type="evidence" value="ECO:0007669"/>
    <property type="project" value="TreeGrafter"/>
</dbReference>
<name>A0A098B4M4_DESHA</name>
<feature type="domain" description="Tryptophan synthase beta chain-like PALP" evidence="13">
    <location>
        <begin position="61"/>
        <end position="384"/>
    </location>
</feature>
<dbReference type="InterPro" id="IPR023026">
    <property type="entry name" value="Trp_synth_beta/beta-like"/>
</dbReference>
<sequence>MIAKDQDFTPLASRFGTYGGAYVPETLIPVLDELAEAYNQVRNDPGFQNDLKELLADYVGRPSLLYYARRLSESLGGAQIYLKREDLNHTGAHKINNTLGQILLAKRMGKTRVIAETGAGQHGVATATACALMGLNCVVYMGEKDIERQHLNVLRMQMLGSEVRSVATGSKTLKDAINEALRDWVAHPRDTFYCFGTAAGPHPYPTIVRDLQRIIGEETRSQFLSLRGRLPDLLVACVGGGSNAIGFFHPFLADEHVQLIGVEAGGKGLGSGDHAATLSLGRPGILHGAYSYLLQDEEGQIPDTHSISAGLDYPGVGPEHSHLKDIERARYVSVTDNETLEASKLLARTEGILPALESAHALAYALKISPTFSPAQHIIVNLSGRGDKDMETFAHFIYD</sequence>
<comment type="pathway">
    <text evidence="3 12">Amino-acid biosynthesis; L-tryptophan biosynthesis; L-tryptophan from chorismate: step 5/5.</text>
</comment>
<dbReference type="PROSITE" id="PS00168">
    <property type="entry name" value="TRP_SYNTHASE_BETA"/>
    <property type="match status" value="1"/>
</dbReference>
<dbReference type="RefSeq" id="WP_015945184.1">
    <property type="nucleotide sequence ID" value="NZ_LK996017.1"/>
</dbReference>
<comment type="function">
    <text evidence="2 12">The beta subunit is responsible for the synthesis of L-tryptophan from indole and L-serine.</text>
</comment>
<protein>
    <recommendedName>
        <fullName evidence="12">Tryptophan synthase beta chain</fullName>
        <ecNumber evidence="12">4.2.1.20</ecNumber>
    </recommendedName>
</protein>
<dbReference type="PATRIC" id="fig|49338.4.peg.3682"/>
<dbReference type="NCBIfam" id="TIGR00263">
    <property type="entry name" value="trpB"/>
    <property type="match status" value="1"/>
</dbReference>
<proteinExistence type="inferred from homology"/>
<evidence type="ECO:0000256" key="9">
    <source>
        <dbReference type="ARBA" id="ARBA00023141"/>
    </source>
</evidence>
<gene>
    <name evidence="12" type="primary">trpB</name>
    <name evidence="14" type="ORF">DPCES_3426</name>
</gene>
<evidence type="ECO:0000256" key="4">
    <source>
        <dbReference type="ARBA" id="ARBA00009982"/>
    </source>
</evidence>
<dbReference type="GO" id="GO:0004834">
    <property type="term" value="F:tryptophan synthase activity"/>
    <property type="evidence" value="ECO:0007669"/>
    <property type="project" value="UniProtKB-UniRule"/>
</dbReference>
<keyword evidence="9 12" id="KW-0057">Aromatic amino acid biosynthesis</keyword>
<dbReference type="Pfam" id="PF00291">
    <property type="entry name" value="PALP"/>
    <property type="match status" value="1"/>
</dbReference>
<evidence type="ECO:0000256" key="11">
    <source>
        <dbReference type="ARBA" id="ARBA00049047"/>
    </source>
</evidence>
<evidence type="ECO:0000313" key="14">
    <source>
        <dbReference type="EMBL" id="CDX03312.1"/>
    </source>
</evidence>
<evidence type="ECO:0000256" key="2">
    <source>
        <dbReference type="ARBA" id="ARBA00002786"/>
    </source>
</evidence>
<evidence type="ECO:0000256" key="3">
    <source>
        <dbReference type="ARBA" id="ARBA00004733"/>
    </source>
</evidence>
<dbReference type="PANTHER" id="PTHR48077">
    <property type="entry name" value="TRYPTOPHAN SYNTHASE-RELATED"/>
    <property type="match status" value="1"/>
</dbReference>
<accession>A0A098B4M4</accession>
<dbReference type="InterPro" id="IPR006653">
    <property type="entry name" value="Trp_synth_b_CS"/>
</dbReference>
<dbReference type="SUPFAM" id="SSF53686">
    <property type="entry name" value="Tryptophan synthase beta subunit-like PLP-dependent enzymes"/>
    <property type="match status" value="1"/>
</dbReference>
<evidence type="ECO:0000256" key="1">
    <source>
        <dbReference type="ARBA" id="ARBA00001933"/>
    </source>
</evidence>
<organism evidence="14">
    <name type="scientific">Desulfitobacterium hafniense</name>
    <name type="common">Desulfitobacterium frappieri</name>
    <dbReference type="NCBI Taxonomy" id="49338"/>
    <lineage>
        <taxon>Bacteria</taxon>
        <taxon>Bacillati</taxon>
        <taxon>Bacillota</taxon>
        <taxon>Clostridia</taxon>
        <taxon>Eubacteriales</taxon>
        <taxon>Desulfitobacteriaceae</taxon>
        <taxon>Desulfitobacterium</taxon>
    </lineage>
</organism>
<dbReference type="UniPathway" id="UPA00035">
    <property type="reaction ID" value="UER00044"/>
</dbReference>
<evidence type="ECO:0000256" key="5">
    <source>
        <dbReference type="ARBA" id="ARBA00011270"/>
    </source>
</evidence>
<comment type="catalytic activity">
    <reaction evidence="11 12">
        <text>(1S,2R)-1-C-(indol-3-yl)glycerol 3-phosphate + L-serine = D-glyceraldehyde 3-phosphate + L-tryptophan + H2O</text>
        <dbReference type="Rhea" id="RHEA:10532"/>
        <dbReference type="ChEBI" id="CHEBI:15377"/>
        <dbReference type="ChEBI" id="CHEBI:33384"/>
        <dbReference type="ChEBI" id="CHEBI:57912"/>
        <dbReference type="ChEBI" id="CHEBI:58866"/>
        <dbReference type="ChEBI" id="CHEBI:59776"/>
        <dbReference type="EC" id="4.2.1.20"/>
    </reaction>
</comment>
<evidence type="ECO:0000256" key="7">
    <source>
        <dbReference type="ARBA" id="ARBA00022822"/>
    </source>
</evidence>
<evidence type="ECO:0000256" key="10">
    <source>
        <dbReference type="ARBA" id="ARBA00023239"/>
    </source>
</evidence>
<reference evidence="14" key="1">
    <citation type="submission" date="2014-07" db="EMBL/GenBank/DDBJ databases">
        <authorList>
            <person name="Hornung V.Bastian."/>
        </authorList>
    </citation>
    <scope>NUCLEOTIDE SEQUENCE</scope>
    <source>
        <strain evidence="14">PCE-S</strain>
    </source>
</reference>
<dbReference type="HAMAP" id="MF_00133">
    <property type="entry name" value="Trp_synth_beta"/>
    <property type="match status" value="1"/>
</dbReference>
<comment type="similarity">
    <text evidence="4 12">Belongs to the TrpB family.</text>
</comment>
<feature type="modified residue" description="N6-(pyridoxal phosphate)lysine" evidence="12">
    <location>
        <position position="94"/>
    </location>
</feature>
<keyword evidence="10 12" id="KW-0456">Lyase</keyword>
<dbReference type="EMBL" id="LK996017">
    <property type="protein sequence ID" value="CDX03312.1"/>
    <property type="molecule type" value="Genomic_DNA"/>
</dbReference>
<evidence type="ECO:0000256" key="12">
    <source>
        <dbReference type="HAMAP-Rule" id="MF_00133"/>
    </source>
</evidence>
<keyword evidence="7 12" id="KW-0822">Tryptophan biosynthesis</keyword>
<dbReference type="InterPro" id="IPR001926">
    <property type="entry name" value="TrpB-like_PALP"/>
</dbReference>
<comment type="cofactor">
    <cofactor evidence="1 12">
        <name>pyridoxal 5'-phosphate</name>
        <dbReference type="ChEBI" id="CHEBI:597326"/>
    </cofactor>
</comment>
<dbReference type="FunFam" id="3.40.50.1100:FF:000001">
    <property type="entry name" value="Tryptophan synthase beta chain"/>
    <property type="match status" value="1"/>
</dbReference>
<evidence type="ECO:0000259" key="13">
    <source>
        <dbReference type="Pfam" id="PF00291"/>
    </source>
</evidence>
<dbReference type="FunFam" id="3.40.50.1100:FF:000004">
    <property type="entry name" value="Tryptophan synthase beta chain"/>
    <property type="match status" value="1"/>
</dbReference>
<evidence type="ECO:0000256" key="8">
    <source>
        <dbReference type="ARBA" id="ARBA00022898"/>
    </source>
</evidence>
<keyword evidence="6 12" id="KW-0028">Amino-acid biosynthesis</keyword>
<dbReference type="CDD" id="cd06446">
    <property type="entry name" value="Trp-synth_B"/>
    <property type="match status" value="1"/>
</dbReference>
<dbReference type="PANTHER" id="PTHR48077:SF3">
    <property type="entry name" value="TRYPTOPHAN SYNTHASE"/>
    <property type="match status" value="1"/>
</dbReference>
<comment type="subunit">
    <text evidence="5 12">Tetramer of two alpha and two beta chains.</text>
</comment>
<dbReference type="EC" id="4.2.1.20" evidence="12"/>
<dbReference type="InterPro" id="IPR006654">
    <property type="entry name" value="Trp_synth_beta"/>
</dbReference>
<dbReference type="Gene3D" id="3.40.50.1100">
    <property type="match status" value="2"/>
</dbReference>
<dbReference type="AlphaFoldDB" id="A0A098B4M4"/>
<dbReference type="PIRSF" id="PIRSF001413">
    <property type="entry name" value="Trp_syn_beta"/>
    <property type="match status" value="1"/>
</dbReference>
<keyword evidence="8 12" id="KW-0663">Pyridoxal phosphate</keyword>